<dbReference type="InterPro" id="IPR006059">
    <property type="entry name" value="SBP"/>
</dbReference>
<dbReference type="EMBL" id="JACRTL010000001">
    <property type="protein sequence ID" value="MBC8609907.1"/>
    <property type="molecule type" value="Genomic_DNA"/>
</dbReference>
<sequence length="442" mass="49097">MKKKILASVLCLAMMASLAACGENKDTDTSGGSSSASGGGEEVTIRWAWWGDTSRHEKYNQIADLFEEKNPGIKVAREPNSWNDYWDKLSVQVAGGNAPDMMGMHTQYVSDYAGRDALLDLQPFVDDGTIKVDNIEQSVLDTGVMNDVFCMVPMGVTTSSLITNKTLLDEYGIEYPAYNEDWTWDEFAAAGQKFHDATNGELWFTNDWATGETNVIRYWERTKGGEAFTEDGDIAWNEETVVEWLTMWKDLRDKGIIPDAATSTEDGTLALEQKIFTTRKCAMHRVPANQLYLYQEQMPDDEIVLLRLPIGNDGGQGVILEGAHWSISPKSSHQKEAAMLIDFWTNDESAVDIYRMDQGVPINNALVEDLVPKLDESDSQYIQFVQAYMEVATAYIPAPKGASEIDTEVKAAGEAVAFGEKTPEQAAKDWTEKAKEIVAANK</sequence>
<evidence type="ECO:0000256" key="1">
    <source>
        <dbReference type="SAM" id="SignalP"/>
    </source>
</evidence>
<feature type="signal peptide" evidence="1">
    <location>
        <begin position="1"/>
        <end position="19"/>
    </location>
</feature>
<reference evidence="2" key="1">
    <citation type="submission" date="2020-08" db="EMBL/GenBank/DDBJ databases">
        <title>Genome public.</title>
        <authorList>
            <person name="Liu C."/>
            <person name="Sun Q."/>
        </authorList>
    </citation>
    <scope>NUCLEOTIDE SEQUENCE</scope>
    <source>
        <strain evidence="2">NSJ-15</strain>
    </source>
</reference>
<dbReference type="PROSITE" id="PS51257">
    <property type="entry name" value="PROKAR_LIPOPROTEIN"/>
    <property type="match status" value="1"/>
</dbReference>
<dbReference type="PANTHER" id="PTHR43649:SF12">
    <property type="entry name" value="DIACETYLCHITOBIOSE BINDING PROTEIN DASA"/>
    <property type="match status" value="1"/>
</dbReference>
<evidence type="ECO:0000313" key="2">
    <source>
        <dbReference type="EMBL" id="MBC8609907.1"/>
    </source>
</evidence>
<protein>
    <submittedName>
        <fullName evidence="2">Sugar ABC transporter substrate-binding protein</fullName>
    </submittedName>
</protein>
<dbReference type="PANTHER" id="PTHR43649">
    <property type="entry name" value="ARABINOSE-BINDING PROTEIN-RELATED"/>
    <property type="match status" value="1"/>
</dbReference>
<dbReference type="InterPro" id="IPR050490">
    <property type="entry name" value="Bact_solute-bd_prot1"/>
</dbReference>
<dbReference type="CDD" id="cd13585">
    <property type="entry name" value="PBP2_TMBP_like"/>
    <property type="match status" value="1"/>
</dbReference>
<dbReference type="AlphaFoldDB" id="A0A8J6P9Z2"/>
<comment type="caution">
    <text evidence="2">The sequence shown here is derived from an EMBL/GenBank/DDBJ whole genome shotgun (WGS) entry which is preliminary data.</text>
</comment>
<keyword evidence="1" id="KW-0732">Signal</keyword>
<dbReference type="Proteomes" id="UP000632659">
    <property type="component" value="Unassembled WGS sequence"/>
</dbReference>
<feature type="chain" id="PRO_5038424873" evidence="1">
    <location>
        <begin position="20"/>
        <end position="442"/>
    </location>
</feature>
<name>A0A8J6P9Z2_9FIRM</name>
<organism evidence="2 3">
    <name type="scientific">Massiliimalia timonensis</name>
    <dbReference type="NCBI Taxonomy" id="1987501"/>
    <lineage>
        <taxon>Bacteria</taxon>
        <taxon>Bacillati</taxon>
        <taxon>Bacillota</taxon>
        <taxon>Clostridia</taxon>
        <taxon>Eubacteriales</taxon>
        <taxon>Oscillospiraceae</taxon>
        <taxon>Massiliimalia</taxon>
    </lineage>
</organism>
<gene>
    <name evidence="2" type="ORF">H8702_02075</name>
</gene>
<dbReference type="RefSeq" id="WP_154824619.1">
    <property type="nucleotide sequence ID" value="NZ_JACRTL010000001.1"/>
</dbReference>
<dbReference type="Gene3D" id="3.40.190.10">
    <property type="entry name" value="Periplasmic binding protein-like II"/>
    <property type="match status" value="2"/>
</dbReference>
<proteinExistence type="predicted"/>
<accession>A0A8J6P9Z2</accession>
<keyword evidence="3" id="KW-1185">Reference proteome</keyword>
<dbReference type="Pfam" id="PF01547">
    <property type="entry name" value="SBP_bac_1"/>
    <property type="match status" value="1"/>
</dbReference>
<dbReference type="SUPFAM" id="SSF53850">
    <property type="entry name" value="Periplasmic binding protein-like II"/>
    <property type="match status" value="1"/>
</dbReference>
<evidence type="ECO:0000313" key="3">
    <source>
        <dbReference type="Proteomes" id="UP000632659"/>
    </source>
</evidence>